<dbReference type="SUPFAM" id="SSF56219">
    <property type="entry name" value="DNase I-like"/>
    <property type="match status" value="1"/>
</dbReference>
<dbReference type="PANTHER" id="PTHR19446">
    <property type="entry name" value="REVERSE TRANSCRIPTASES"/>
    <property type="match status" value="1"/>
</dbReference>
<dbReference type="Pfam" id="PF00078">
    <property type="entry name" value="RVT_1"/>
    <property type="match status" value="1"/>
</dbReference>
<dbReference type="InterPro" id="IPR000477">
    <property type="entry name" value="RT_dom"/>
</dbReference>
<gene>
    <name evidence="2" type="ORF">Acr_07g0012600</name>
</gene>
<dbReference type="EMBL" id="BJWL01000007">
    <property type="protein sequence ID" value="GFY91064.1"/>
    <property type="molecule type" value="Genomic_DNA"/>
</dbReference>
<evidence type="ECO:0000259" key="1">
    <source>
        <dbReference type="Pfam" id="PF00078"/>
    </source>
</evidence>
<evidence type="ECO:0000313" key="2">
    <source>
        <dbReference type="EMBL" id="GFY91064.1"/>
    </source>
</evidence>
<dbReference type="Gene3D" id="3.60.10.10">
    <property type="entry name" value="Endonuclease/exonuclease/phosphatase"/>
    <property type="match status" value="1"/>
</dbReference>
<proteinExistence type="predicted"/>
<comment type="caution">
    <text evidence="2">The sequence shown here is derived from an EMBL/GenBank/DDBJ whole genome shotgun (WGS) entry which is preliminary data.</text>
</comment>
<organism evidence="2 3">
    <name type="scientific">Actinidia rufa</name>
    <dbReference type="NCBI Taxonomy" id="165716"/>
    <lineage>
        <taxon>Eukaryota</taxon>
        <taxon>Viridiplantae</taxon>
        <taxon>Streptophyta</taxon>
        <taxon>Embryophyta</taxon>
        <taxon>Tracheophyta</taxon>
        <taxon>Spermatophyta</taxon>
        <taxon>Magnoliopsida</taxon>
        <taxon>eudicotyledons</taxon>
        <taxon>Gunneridae</taxon>
        <taxon>Pentapetalae</taxon>
        <taxon>asterids</taxon>
        <taxon>Ericales</taxon>
        <taxon>Actinidiaceae</taxon>
        <taxon>Actinidia</taxon>
    </lineage>
</organism>
<feature type="domain" description="Reverse transcriptase" evidence="1">
    <location>
        <begin position="362"/>
        <end position="481"/>
    </location>
</feature>
<protein>
    <recommendedName>
        <fullName evidence="1">Reverse transcriptase domain-containing protein</fullName>
    </recommendedName>
</protein>
<dbReference type="InterPro" id="IPR036691">
    <property type="entry name" value="Endo/exonu/phosph_ase_sf"/>
</dbReference>
<sequence length="540" mass="61356">MIISSWNIRGLNSPLKQNGVLNHARRNKVDIMGILETKLSKQSLEDIARRKFRSWRVKDNFLLNPNGRILILWKEDKVQLQIIETTDQGYGHTKWHLAHAKFDLPGKLSDHSPCTVSLFGENDEESAHSIFSTCGPSMKNFQKLSVEFGECSLKAQPCTEAAEEELSKAQQQLHDNPADPNFQRLVPELRQKALKLAEAELSYFSQLAKSKFLKNCDKGTKFFHDLIKSNRVKNHIASISLEDRSRTSSKKQVGEAFVQYYRRLLGTKNECTRLSRDTILQGKLLDPNQADCLIRPISDEEIKAALFSIGEDKAPGPGGFSSCFYKSSWDIIARDFTAAIKEIFSSGELLKQINHAVLALIPKSKNADRVEEFKPIACCNVIYKVISKLIVTRLVGVLPSIIDPAQAAFVQKKSMKYNIFLLQELLRQYGRKRSSPRCILNVDLRKAFDTLDWDFVQDMLSALQFPPKFIEWIMTCISSTSYSISYIMGRCMDCLKAIEALGREIPFPPTFLLYALKTFQEAWGGSRKIPTLTFIRNVEV</sequence>
<keyword evidence="3" id="KW-1185">Reference proteome</keyword>
<dbReference type="Proteomes" id="UP000585474">
    <property type="component" value="Unassembled WGS sequence"/>
</dbReference>
<dbReference type="OrthoDB" id="1934719at2759"/>
<reference evidence="2 3" key="1">
    <citation type="submission" date="2019-07" db="EMBL/GenBank/DDBJ databases">
        <title>De Novo Assembly of kiwifruit Actinidia rufa.</title>
        <authorList>
            <person name="Sugita-Konishi S."/>
            <person name="Sato K."/>
            <person name="Mori E."/>
            <person name="Abe Y."/>
            <person name="Kisaki G."/>
            <person name="Hamano K."/>
            <person name="Suezawa K."/>
            <person name="Otani M."/>
            <person name="Fukuda T."/>
            <person name="Manabe T."/>
            <person name="Gomi K."/>
            <person name="Tabuchi M."/>
            <person name="Akimitsu K."/>
            <person name="Kataoka I."/>
        </authorList>
    </citation>
    <scope>NUCLEOTIDE SEQUENCE [LARGE SCALE GENOMIC DNA]</scope>
    <source>
        <strain evidence="3">cv. Fuchu</strain>
    </source>
</reference>
<name>A0A7J0EX60_9ERIC</name>
<accession>A0A7J0EX60</accession>
<evidence type="ECO:0000313" key="3">
    <source>
        <dbReference type="Proteomes" id="UP000585474"/>
    </source>
</evidence>
<dbReference type="AlphaFoldDB" id="A0A7J0EX60"/>